<dbReference type="AlphaFoldDB" id="A0A8T4L2L2"/>
<dbReference type="EMBL" id="JAGVWC010000004">
    <property type="protein sequence ID" value="MBS3060991.1"/>
    <property type="molecule type" value="Genomic_DNA"/>
</dbReference>
<protein>
    <submittedName>
        <fullName evidence="1">Uncharacterized protein</fullName>
    </submittedName>
</protein>
<gene>
    <name evidence="1" type="ORF">J4215_00235</name>
</gene>
<organism evidence="1 2">
    <name type="scientific">Candidatus Iainarchaeum sp</name>
    <dbReference type="NCBI Taxonomy" id="3101447"/>
    <lineage>
        <taxon>Archaea</taxon>
        <taxon>Candidatus Iainarchaeota</taxon>
        <taxon>Candidatus Iainarchaeia</taxon>
        <taxon>Candidatus Iainarchaeales</taxon>
        <taxon>Candidatus Iainarchaeaceae</taxon>
        <taxon>Candidatus Iainarchaeum</taxon>
    </lineage>
</organism>
<reference evidence="1" key="1">
    <citation type="submission" date="2021-03" db="EMBL/GenBank/DDBJ databases">
        <authorList>
            <person name="Jaffe A."/>
        </authorList>
    </citation>
    <scope>NUCLEOTIDE SEQUENCE</scope>
    <source>
        <strain evidence="1">RIFCSPLOWO2_01_FULL_AR10_48_17</strain>
    </source>
</reference>
<accession>A0A8T4L2L2</accession>
<name>A0A8T4L2L2_9ARCH</name>
<dbReference type="Proteomes" id="UP000675968">
    <property type="component" value="Unassembled WGS sequence"/>
</dbReference>
<evidence type="ECO:0000313" key="2">
    <source>
        <dbReference type="Proteomes" id="UP000675968"/>
    </source>
</evidence>
<evidence type="ECO:0000313" key="1">
    <source>
        <dbReference type="EMBL" id="MBS3060991.1"/>
    </source>
</evidence>
<reference evidence="1" key="2">
    <citation type="submission" date="2021-05" db="EMBL/GenBank/DDBJ databases">
        <title>Protein family content uncovers lineage relationships and bacterial pathway maintenance mechanisms in DPANN archaea.</title>
        <authorList>
            <person name="Castelle C.J."/>
            <person name="Meheust R."/>
            <person name="Jaffe A.L."/>
            <person name="Seitz K."/>
            <person name="Gong X."/>
            <person name="Baker B.J."/>
            <person name="Banfield J.F."/>
        </authorList>
    </citation>
    <scope>NUCLEOTIDE SEQUENCE</scope>
    <source>
        <strain evidence="1">RIFCSPLOWO2_01_FULL_AR10_48_17</strain>
    </source>
</reference>
<comment type="caution">
    <text evidence="1">The sequence shown here is derived from an EMBL/GenBank/DDBJ whole genome shotgun (WGS) entry which is preliminary data.</text>
</comment>
<sequence>MNKWIIVLLLVVVLLSAVTWTVMNSQPNPAPSDGSVRVSFVVLPEEKPVTEPGVIPNGSNG</sequence>
<proteinExistence type="predicted"/>